<name>A0ABY9J2M0_9ACTN</name>
<accession>A0ABY9J2M0</accession>
<evidence type="ECO:0000256" key="1">
    <source>
        <dbReference type="SAM" id="MobiDB-lite"/>
    </source>
</evidence>
<dbReference type="PROSITE" id="PS51704">
    <property type="entry name" value="GP_PDE"/>
    <property type="match status" value="1"/>
</dbReference>
<dbReference type="PANTHER" id="PTHR46211">
    <property type="entry name" value="GLYCEROPHOSPHORYL DIESTER PHOSPHODIESTERASE"/>
    <property type="match status" value="1"/>
</dbReference>
<evidence type="ECO:0000313" key="3">
    <source>
        <dbReference type="EMBL" id="WLQ60448.1"/>
    </source>
</evidence>
<gene>
    <name evidence="3" type="ORF">P8A19_35715</name>
</gene>
<reference evidence="3 4" key="1">
    <citation type="submission" date="2023-03" db="EMBL/GenBank/DDBJ databases">
        <title>Isolation and description of six Streptomyces strains from soil environments, able to metabolize different microbial glucans.</title>
        <authorList>
            <person name="Widen T."/>
            <person name="Larsbrink J."/>
        </authorList>
    </citation>
    <scope>NUCLEOTIDE SEQUENCE [LARGE SCALE GENOMIC DNA]</scope>
    <source>
        <strain evidence="3 4">Alt2</strain>
    </source>
</reference>
<sequence>MALPDSLPTVTLTGTYTHPDGSPMKGSVSITPVPGKVVSAATGYTVQGRAKAKLDANGAVTLTVLATDAAGINPTGFTYRIVIAFPDATGDEFFTELPASAPNVRLPAITPASADEGDYVVITGPEGPAGTDGEPGPQGEPGPPGSNADAEQYTDNALAAEVTRSDSAYDPAGAAATARTAAISAAAVDATTKADAARIAAVNAAATDAASKASAAQAAAISAAAADATTKAGNAQTAAVAAASSDASTKASAAQAAAIATAATDATTKADSARTAAISTASSDASTKASAAQAAAISAAAGDATTKAGTAQTAAIAAAATDALGKYEPNAAVTVANLLATNPAYFGHRGQGMVSPEHTMAGYRAAVAAGAKAIEVSVNVAADGTLVCCHDTTLDRTTYSTGAVNTWNWTELKNRVLTNGRVLHGQGWTDQPIPTLREVLDEFLGRVVIFLEAKGNDAVVPLQTMLDTFYPTASKSVVWKAHIGTASLPWAKDPTRNYRTWIYLDDGTTDAAITAKDQYIDYLGVQTSMADARVTQIVARGKPVFSWPVYRRSQRDRLAGLGVVGMMTSDIQYVSRSTPMRTASRWDNQVKEPGGVPTLDYDATYALKFDDSPNAGWVYINAAGQSYGLGTYCPIAAGAGGYRIAFDMRFEGIPALTTEHAGVYFGKASDDAYRFGTANATGGYHVVMRANGQLQLNRHTAGVTTGTTIGGIQPTDAVVANQAMSFQIDVTPTTVELRRTDGTGWTTGPIADTTYRGGYFGLSNGGITNLATKPHWRNLVITQL</sequence>
<feature type="region of interest" description="Disordered" evidence="1">
    <location>
        <begin position="122"/>
        <end position="150"/>
    </location>
</feature>
<dbReference type="Pfam" id="PF03009">
    <property type="entry name" value="GDPD"/>
    <property type="match status" value="1"/>
</dbReference>
<feature type="region of interest" description="Disordered" evidence="1">
    <location>
        <begin position="1"/>
        <end position="26"/>
    </location>
</feature>
<dbReference type="InterPro" id="IPR030395">
    <property type="entry name" value="GP_PDE_dom"/>
</dbReference>
<organism evidence="3 4">
    <name type="scientific">Streptomyces poriferorum</name>
    <dbReference type="NCBI Taxonomy" id="2798799"/>
    <lineage>
        <taxon>Bacteria</taxon>
        <taxon>Bacillati</taxon>
        <taxon>Actinomycetota</taxon>
        <taxon>Actinomycetes</taxon>
        <taxon>Kitasatosporales</taxon>
        <taxon>Streptomycetaceae</taxon>
        <taxon>Streptomyces</taxon>
    </lineage>
</organism>
<dbReference type="Gene3D" id="3.20.20.190">
    <property type="entry name" value="Phosphatidylinositol (PI) phosphodiesterase"/>
    <property type="match status" value="1"/>
</dbReference>
<dbReference type="Gene3D" id="1.20.5.320">
    <property type="entry name" value="6-Phosphogluconate Dehydrogenase, domain 3"/>
    <property type="match status" value="1"/>
</dbReference>
<feature type="domain" description="GP-PDE" evidence="2">
    <location>
        <begin position="343"/>
        <end position="578"/>
    </location>
</feature>
<dbReference type="Proteomes" id="UP001235744">
    <property type="component" value="Chromosome"/>
</dbReference>
<evidence type="ECO:0000259" key="2">
    <source>
        <dbReference type="PROSITE" id="PS51704"/>
    </source>
</evidence>
<dbReference type="CDD" id="cd08556">
    <property type="entry name" value="GDPD"/>
    <property type="match status" value="1"/>
</dbReference>
<proteinExistence type="predicted"/>
<dbReference type="InterPro" id="IPR017946">
    <property type="entry name" value="PLC-like_Pdiesterase_TIM-brl"/>
</dbReference>
<dbReference type="RefSeq" id="WP_306069270.1">
    <property type="nucleotide sequence ID" value="NZ_CP120988.1"/>
</dbReference>
<dbReference type="EMBL" id="CP120988">
    <property type="protein sequence ID" value="WLQ60448.1"/>
    <property type="molecule type" value="Genomic_DNA"/>
</dbReference>
<keyword evidence="4" id="KW-1185">Reference proteome</keyword>
<protein>
    <submittedName>
        <fullName evidence="3">Glycerophosphodiester phosphodiesterase</fullName>
    </submittedName>
</protein>
<dbReference type="PANTHER" id="PTHR46211:SF14">
    <property type="entry name" value="GLYCEROPHOSPHODIESTER PHOSPHODIESTERASE"/>
    <property type="match status" value="1"/>
</dbReference>
<evidence type="ECO:0000313" key="4">
    <source>
        <dbReference type="Proteomes" id="UP001235744"/>
    </source>
</evidence>
<dbReference type="SUPFAM" id="SSF51695">
    <property type="entry name" value="PLC-like phosphodiesterases"/>
    <property type="match status" value="1"/>
</dbReference>